<accession>A0A426Q839</accession>
<reference evidence="1 2" key="1">
    <citation type="submission" date="2018-01" db="EMBL/GenBank/DDBJ databases">
        <title>Twenty Corynebacterium bovis Genomes.</title>
        <authorList>
            <person name="Gulvik C.A."/>
        </authorList>
    </citation>
    <scope>NUCLEOTIDE SEQUENCE [LARGE SCALE GENOMIC DNA]</scope>
    <source>
        <strain evidence="1 2">16-2004</strain>
    </source>
</reference>
<dbReference type="RefSeq" id="WP_125176229.1">
    <property type="nucleotide sequence ID" value="NZ_JBHYBM010000037.1"/>
</dbReference>
<keyword evidence="2" id="KW-1185">Reference proteome</keyword>
<dbReference type="Proteomes" id="UP000278422">
    <property type="component" value="Unassembled WGS sequence"/>
</dbReference>
<organism evidence="1 2">
    <name type="scientific">Corynebacterium bovis</name>
    <dbReference type="NCBI Taxonomy" id="36808"/>
    <lineage>
        <taxon>Bacteria</taxon>
        <taxon>Bacillati</taxon>
        <taxon>Actinomycetota</taxon>
        <taxon>Actinomycetes</taxon>
        <taxon>Mycobacteriales</taxon>
        <taxon>Corynebacteriaceae</taxon>
        <taxon>Corynebacterium</taxon>
    </lineage>
</organism>
<gene>
    <name evidence="1" type="ORF">CXF42_01020</name>
</gene>
<name>A0A426Q839_9CORY</name>
<dbReference type="EMBL" id="PQNQ01000001">
    <property type="protein sequence ID" value="RRQ05729.1"/>
    <property type="molecule type" value="Genomic_DNA"/>
</dbReference>
<dbReference type="AlphaFoldDB" id="A0A426Q839"/>
<comment type="caution">
    <text evidence="1">The sequence shown here is derived from an EMBL/GenBank/DDBJ whole genome shotgun (WGS) entry which is preliminary data.</text>
</comment>
<evidence type="ECO:0000313" key="1">
    <source>
        <dbReference type="EMBL" id="RRQ05729.1"/>
    </source>
</evidence>
<evidence type="ECO:0000313" key="2">
    <source>
        <dbReference type="Proteomes" id="UP000278422"/>
    </source>
</evidence>
<protein>
    <submittedName>
        <fullName evidence="1">Uncharacterized protein</fullName>
    </submittedName>
</protein>
<sequence length="70" mass="7669">MAGFLPHPIEHLIQRVGGLLSELFEIVIVGGLALWSIDAEQASPRLGGAEKYGQGMLITVQRRRESRLAD</sequence>
<proteinExistence type="predicted"/>